<evidence type="ECO:0000313" key="3">
    <source>
        <dbReference type="Proteomes" id="UP000821837"/>
    </source>
</evidence>
<keyword evidence="1" id="KW-0812">Transmembrane</keyword>
<evidence type="ECO:0000313" key="2">
    <source>
        <dbReference type="EMBL" id="KAH7947819.1"/>
    </source>
</evidence>
<protein>
    <recommendedName>
        <fullName evidence="4">Peptidase M13 N-terminal domain-containing protein</fullName>
    </recommendedName>
</protein>
<sequence>MSAGTPTPYVSSNYSPAARNNAQDRRRLVTLTVLAVAVVAAFTLLAYVLPVPRLVRLTTRLCETADCRHYAALLTRGLNRSIDPCHDFEAYVCSTWTPDTRYPALSNALDDLAMAWMDGLDDLLDRGARTIPAARKPRALLSWPEEPTAGDNVNVASVLVNLALHWDVSLWLCVRVTRHPFVPGARRIVFLPGRKSDVRLFAAKHALVMATGSYER</sequence>
<keyword evidence="3" id="KW-1185">Reference proteome</keyword>
<evidence type="ECO:0008006" key="4">
    <source>
        <dbReference type="Google" id="ProtNLM"/>
    </source>
</evidence>
<keyword evidence="1" id="KW-1133">Transmembrane helix</keyword>
<organism evidence="2 3">
    <name type="scientific">Rhipicephalus sanguineus</name>
    <name type="common">Brown dog tick</name>
    <name type="synonym">Ixodes sanguineus</name>
    <dbReference type="NCBI Taxonomy" id="34632"/>
    <lineage>
        <taxon>Eukaryota</taxon>
        <taxon>Metazoa</taxon>
        <taxon>Ecdysozoa</taxon>
        <taxon>Arthropoda</taxon>
        <taxon>Chelicerata</taxon>
        <taxon>Arachnida</taxon>
        <taxon>Acari</taxon>
        <taxon>Parasitiformes</taxon>
        <taxon>Ixodida</taxon>
        <taxon>Ixodoidea</taxon>
        <taxon>Ixodidae</taxon>
        <taxon>Rhipicephalinae</taxon>
        <taxon>Rhipicephalus</taxon>
        <taxon>Rhipicephalus</taxon>
    </lineage>
</organism>
<dbReference type="AlphaFoldDB" id="A0A9D4SUN2"/>
<dbReference type="PROSITE" id="PS51885">
    <property type="entry name" value="NEPRILYSIN"/>
    <property type="match status" value="1"/>
</dbReference>
<name>A0A9D4SUN2_RHISA</name>
<keyword evidence="1" id="KW-0472">Membrane</keyword>
<dbReference type="SUPFAM" id="SSF55486">
    <property type="entry name" value="Metalloproteases ('zincins'), catalytic domain"/>
    <property type="match status" value="1"/>
</dbReference>
<feature type="transmembrane region" description="Helical" evidence="1">
    <location>
        <begin position="28"/>
        <end position="49"/>
    </location>
</feature>
<gene>
    <name evidence="2" type="ORF">HPB52_016147</name>
</gene>
<reference evidence="2" key="1">
    <citation type="journal article" date="2020" name="Cell">
        <title>Large-Scale Comparative Analyses of Tick Genomes Elucidate Their Genetic Diversity and Vector Capacities.</title>
        <authorList>
            <consortium name="Tick Genome and Microbiome Consortium (TIGMIC)"/>
            <person name="Jia N."/>
            <person name="Wang J."/>
            <person name="Shi W."/>
            <person name="Du L."/>
            <person name="Sun Y."/>
            <person name="Zhan W."/>
            <person name="Jiang J.F."/>
            <person name="Wang Q."/>
            <person name="Zhang B."/>
            <person name="Ji P."/>
            <person name="Bell-Sakyi L."/>
            <person name="Cui X.M."/>
            <person name="Yuan T.T."/>
            <person name="Jiang B.G."/>
            <person name="Yang W.F."/>
            <person name="Lam T.T."/>
            <person name="Chang Q.C."/>
            <person name="Ding S.J."/>
            <person name="Wang X.J."/>
            <person name="Zhu J.G."/>
            <person name="Ruan X.D."/>
            <person name="Zhao L."/>
            <person name="Wei J.T."/>
            <person name="Ye R.Z."/>
            <person name="Que T.C."/>
            <person name="Du C.H."/>
            <person name="Zhou Y.H."/>
            <person name="Cheng J.X."/>
            <person name="Dai P.F."/>
            <person name="Guo W.B."/>
            <person name="Han X.H."/>
            <person name="Huang E.J."/>
            <person name="Li L.F."/>
            <person name="Wei W."/>
            <person name="Gao Y.C."/>
            <person name="Liu J.Z."/>
            <person name="Shao H.Z."/>
            <person name="Wang X."/>
            <person name="Wang C.C."/>
            <person name="Yang T.C."/>
            <person name="Huo Q.B."/>
            <person name="Li W."/>
            <person name="Chen H.Y."/>
            <person name="Chen S.E."/>
            <person name="Zhou L.G."/>
            <person name="Ni X.B."/>
            <person name="Tian J.H."/>
            <person name="Sheng Y."/>
            <person name="Liu T."/>
            <person name="Pan Y.S."/>
            <person name="Xia L.Y."/>
            <person name="Li J."/>
            <person name="Zhao F."/>
            <person name="Cao W.C."/>
        </authorList>
    </citation>
    <scope>NUCLEOTIDE SEQUENCE</scope>
    <source>
        <strain evidence="2">Rsan-2018</strain>
    </source>
</reference>
<dbReference type="GO" id="GO:0004222">
    <property type="term" value="F:metalloendopeptidase activity"/>
    <property type="evidence" value="ECO:0007669"/>
    <property type="project" value="InterPro"/>
</dbReference>
<evidence type="ECO:0000256" key="1">
    <source>
        <dbReference type="SAM" id="Phobius"/>
    </source>
</evidence>
<proteinExistence type="predicted"/>
<dbReference type="Proteomes" id="UP000821837">
    <property type="component" value="Chromosome 6"/>
</dbReference>
<comment type="caution">
    <text evidence="2">The sequence shown here is derived from an EMBL/GenBank/DDBJ whole genome shotgun (WGS) entry which is preliminary data.</text>
</comment>
<accession>A0A9D4SUN2</accession>
<reference evidence="2" key="2">
    <citation type="submission" date="2021-09" db="EMBL/GenBank/DDBJ databases">
        <authorList>
            <person name="Jia N."/>
            <person name="Wang J."/>
            <person name="Shi W."/>
            <person name="Du L."/>
            <person name="Sun Y."/>
            <person name="Zhan W."/>
            <person name="Jiang J."/>
            <person name="Wang Q."/>
            <person name="Zhang B."/>
            <person name="Ji P."/>
            <person name="Sakyi L.B."/>
            <person name="Cui X."/>
            <person name="Yuan T."/>
            <person name="Jiang B."/>
            <person name="Yang W."/>
            <person name="Lam T.T.-Y."/>
            <person name="Chang Q."/>
            <person name="Ding S."/>
            <person name="Wang X."/>
            <person name="Zhu J."/>
            <person name="Ruan X."/>
            <person name="Zhao L."/>
            <person name="Wei J."/>
            <person name="Que T."/>
            <person name="Du C."/>
            <person name="Cheng J."/>
            <person name="Dai P."/>
            <person name="Han X."/>
            <person name="Huang E."/>
            <person name="Gao Y."/>
            <person name="Liu J."/>
            <person name="Shao H."/>
            <person name="Ye R."/>
            <person name="Li L."/>
            <person name="Wei W."/>
            <person name="Wang X."/>
            <person name="Wang C."/>
            <person name="Huo Q."/>
            <person name="Li W."/>
            <person name="Guo W."/>
            <person name="Chen H."/>
            <person name="Chen S."/>
            <person name="Zhou L."/>
            <person name="Zhou L."/>
            <person name="Ni X."/>
            <person name="Tian J."/>
            <person name="Zhou Y."/>
            <person name="Sheng Y."/>
            <person name="Liu T."/>
            <person name="Pan Y."/>
            <person name="Xia L."/>
            <person name="Li J."/>
            <person name="Zhao F."/>
            <person name="Cao W."/>
        </authorList>
    </citation>
    <scope>NUCLEOTIDE SEQUENCE</scope>
    <source>
        <strain evidence="2">Rsan-2018</strain>
        <tissue evidence="2">Larvae</tissue>
    </source>
</reference>
<dbReference type="InterPro" id="IPR000718">
    <property type="entry name" value="Peptidase_M13"/>
</dbReference>
<dbReference type="GO" id="GO:0006508">
    <property type="term" value="P:proteolysis"/>
    <property type="evidence" value="ECO:0007669"/>
    <property type="project" value="InterPro"/>
</dbReference>
<dbReference type="Gene3D" id="3.40.390.10">
    <property type="entry name" value="Collagenase (Catalytic Domain)"/>
    <property type="match status" value="1"/>
</dbReference>
<dbReference type="InterPro" id="IPR024079">
    <property type="entry name" value="MetalloPept_cat_dom_sf"/>
</dbReference>
<dbReference type="EMBL" id="JABSTV010001252">
    <property type="protein sequence ID" value="KAH7947819.1"/>
    <property type="molecule type" value="Genomic_DNA"/>
</dbReference>